<feature type="binding site" evidence="1">
    <location>
        <position position="16"/>
    </location>
    <ligand>
        <name>Mg(2+)</name>
        <dbReference type="ChEBI" id="CHEBI:18420"/>
    </ligand>
</feature>
<gene>
    <name evidence="1" type="primary">bioD</name>
    <name evidence="2" type="ORF">BC739_002812</name>
</gene>
<dbReference type="EC" id="6.3.3.3" evidence="1"/>
<dbReference type="PIRSF" id="PIRSF006755">
    <property type="entry name" value="DTB_synth"/>
    <property type="match status" value="1"/>
</dbReference>
<dbReference type="InterPro" id="IPR004472">
    <property type="entry name" value="DTB_synth_BioD"/>
</dbReference>
<keyword evidence="1" id="KW-0963">Cytoplasm</keyword>
<keyword evidence="1" id="KW-0547">Nucleotide-binding</keyword>
<dbReference type="GO" id="GO:0004141">
    <property type="term" value="F:dethiobiotin synthase activity"/>
    <property type="evidence" value="ECO:0007669"/>
    <property type="project" value="UniProtKB-EC"/>
</dbReference>
<comment type="catalytic activity">
    <reaction evidence="1">
        <text>(7R,8S)-7,8-diammoniononanoate + CO2 + ATP = (4R,5S)-dethiobiotin + ADP + phosphate + 3 H(+)</text>
        <dbReference type="Rhea" id="RHEA:15805"/>
        <dbReference type="ChEBI" id="CHEBI:15378"/>
        <dbReference type="ChEBI" id="CHEBI:16526"/>
        <dbReference type="ChEBI" id="CHEBI:30616"/>
        <dbReference type="ChEBI" id="CHEBI:43474"/>
        <dbReference type="ChEBI" id="CHEBI:149469"/>
        <dbReference type="ChEBI" id="CHEBI:149473"/>
        <dbReference type="ChEBI" id="CHEBI:456216"/>
        <dbReference type="EC" id="6.3.3.3"/>
    </reaction>
</comment>
<dbReference type="PANTHER" id="PTHR43210:SF5">
    <property type="entry name" value="DETHIOBIOTIN SYNTHETASE"/>
    <property type="match status" value="1"/>
</dbReference>
<dbReference type="PANTHER" id="PTHR43210">
    <property type="entry name" value="DETHIOBIOTIN SYNTHETASE"/>
    <property type="match status" value="1"/>
</dbReference>
<feature type="binding site" evidence="1">
    <location>
        <begin position="200"/>
        <end position="202"/>
    </location>
    <ligand>
        <name>ATP</name>
        <dbReference type="ChEBI" id="CHEBI:30616"/>
    </ligand>
</feature>
<dbReference type="Proteomes" id="UP000517916">
    <property type="component" value="Unassembled WGS sequence"/>
</dbReference>
<dbReference type="SUPFAM" id="SSF52540">
    <property type="entry name" value="P-loop containing nucleoside triphosphate hydrolases"/>
    <property type="match status" value="1"/>
</dbReference>
<keyword evidence="1 2" id="KW-0436">Ligase</keyword>
<keyword evidence="1" id="KW-0067">ATP-binding</keyword>
<accession>A0ABR6BFG7</accession>
<dbReference type="EMBL" id="JACJID010000002">
    <property type="protein sequence ID" value="MBA8925613.1"/>
    <property type="molecule type" value="Genomic_DNA"/>
</dbReference>
<feature type="binding site" evidence="1">
    <location>
        <position position="41"/>
    </location>
    <ligand>
        <name>substrate</name>
    </ligand>
</feature>
<sequence>MNILVITGTGTGVGKTMVTAAAAALAVDSGQRVAVVKPAQTGVGPQEPGDLDEVARLAGKITTRELRRYPDPLAPDTAATRAGLPQLHPAEIAAEVAALAEDHDLVLVEGAGGLLVRFDDAGATLADVAWALNALVLIVADAGLGTLNTTALTAEVLLRRGVECAGVVIGSWPGEPDLACRCNLVDLPEVAGGPLLGALPEGAGLLDPSEFLEVARTAMSPWLGGTFDPDLFAEQYTA</sequence>
<keyword evidence="1" id="KW-0479">Metal-binding</keyword>
<feature type="binding site" evidence="1">
    <location>
        <position position="50"/>
    </location>
    <ligand>
        <name>ATP</name>
        <dbReference type="ChEBI" id="CHEBI:30616"/>
    </ligand>
</feature>
<comment type="caution">
    <text evidence="1">Lacks conserved residue(s) required for the propagation of feature annotation.</text>
</comment>
<protein>
    <recommendedName>
        <fullName evidence="1">ATP-dependent dethiobiotin synthetase BioD</fullName>
        <ecNumber evidence="1">6.3.3.3</ecNumber>
    </recommendedName>
    <alternativeName>
        <fullName evidence="1">DTB synthetase</fullName>
        <shortName evidence="1">DTBS</shortName>
    </alternativeName>
    <alternativeName>
        <fullName evidence="1">Dethiobiotin synthase</fullName>
    </alternativeName>
</protein>
<comment type="pathway">
    <text evidence="1">Cofactor biosynthesis; biotin biosynthesis; biotin from 7,8-diaminononanoate: step 1/2.</text>
</comment>
<reference evidence="2 3" key="1">
    <citation type="submission" date="2020-08" db="EMBL/GenBank/DDBJ databases">
        <title>Genomic Encyclopedia of Archaeal and Bacterial Type Strains, Phase II (KMG-II): from individual species to whole genera.</title>
        <authorList>
            <person name="Goeker M."/>
        </authorList>
    </citation>
    <scope>NUCLEOTIDE SEQUENCE [LARGE SCALE GENOMIC DNA]</scope>
    <source>
        <strain evidence="2 3">DSM 43850</strain>
    </source>
</reference>
<comment type="subunit">
    <text evidence="1">Homodimer.</text>
</comment>
<evidence type="ECO:0000313" key="2">
    <source>
        <dbReference type="EMBL" id="MBA8925613.1"/>
    </source>
</evidence>
<feature type="active site" evidence="1">
    <location>
        <position position="37"/>
    </location>
</feature>
<feature type="binding site" evidence="1">
    <location>
        <position position="50"/>
    </location>
    <ligand>
        <name>Mg(2+)</name>
        <dbReference type="ChEBI" id="CHEBI:18420"/>
    </ligand>
</feature>
<dbReference type="Gene3D" id="3.40.50.300">
    <property type="entry name" value="P-loop containing nucleotide triphosphate hydrolases"/>
    <property type="match status" value="1"/>
</dbReference>
<dbReference type="NCBIfam" id="TIGR00347">
    <property type="entry name" value="bioD"/>
    <property type="match status" value="1"/>
</dbReference>
<comment type="caution">
    <text evidence="2">The sequence shown here is derived from an EMBL/GenBank/DDBJ whole genome shotgun (WGS) entry which is preliminary data.</text>
</comment>
<comment type="cofactor">
    <cofactor evidence="1">
        <name>Mg(2+)</name>
        <dbReference type="ChEBI" id="CHEBI:18420"/>
    </cofactor>
</comment>
<dbReference type="HAMAP" id="MF_00336">
    <property type="entry name" value="BioD"/>
    <property type="match status" value="1"/>
</dbReference>
<dbReference type="Pfam" id="PF13500">
    <property type="entry name" value="AAA_26"/>
    <property type="match status" value="1"/>
</dbReference>
<dbReference type="InterPro" id="IPR027417">
    <property type="entry name" value="P-loop_NTPase"/>
</dbReference>
<keyword evidence="1" id="KW-0093">Biotin biosynthesis</keyword>
<keyword evidence="3" id="KW-1185">Reference proteome</keyword>
<keyword evidence="1" id="KW-0460">Magnesium</keyword>
<dbReference type="RefSeq" id="WP_025360286.1">
    <property type="nucleotide sequence ID" value="NZ_BAAABQ010000059.1"/>
</dbReference>
<feature type="binding site" evidence="1">
    <location>
        <position position="109"/>
    </location>
    <ligand>
        <name>Mg(2+)</name>
        <dbReference type="ChEBI" id="CHEBI:18420"/>
    </ligand>
</feature>
<comment type="function">
    <text evidence="1">Catalyzes a mechanistically unusual reaction, the ATP-dependent insertion of CO2 between the N7 and N8 nitrogen atoms of 7,8-diaminopelargonic acid (DAPA, also called 7,8-diammoniononanoate) to form a ureido ring.</text>
</comment>
<comment type="subcellular location">
    <subcellularLocation>
        <location evidence="1">Cytoplasm</location>
    </subcellularLocation>
</comment>
<feature type="binding site" evidence="1">
    <location>
        <begin position="170"/>
        <end position="171"/>
    </location>
    <ligand>
        <name>ATP</name>
        <dbReference type="ChEBI" id="CHEBI:30616"/>
    </ligand>
</feature>
<feature type="binding site" evidence="1">
    <location>
        <begin position="109"/>
        <end position="112"/>
    </location>
    <ligand>
        <name>ATP</name>
        <dbReference type="ChEBI" id="CHEBI:30616"/>
    </ligand>
</feature>
<proteinExistence type="inferred from homology"/>
<organism evidence="2 3">
    <name type="scientific">Kutzneria viridogrisea</name>
    <dbReference type="NCBI Taxonomy" id="47990"/>
    <lineage>
        <taxon>Bacteria</taxon>
        <taxon>Bacillati</taxon>
        <taxon>Actinomycetota</taxon>
        <taxon>Actinomycetes</taxon>
        <taxon>Pseudonocardiales</taxon>
        <taxon>Pseudonocardiaceae</taxon>
        <taxon>Kutzneria</taxon>
    </lineage>
</organism>
<evidence type="ECO:0000313" key="3">
    <source>
        <dbReference type="Proteomes" id="UP000517916"/>
    </source>
</evidence>
<dbReference type="CDD" id="cd03109">
    <property type="entry name" value="DTBS"/>
    <property type="match status" value="1"/>
</dbReference>
<evidence type="ECO:0000256" key="1">
    <source>
        <dbReference type="HAMAP-Rule" id="MF_00336"/>
    </source>
</evidence>
<comment type="similarity">
    <text evidence="1">Belongs to the dethiobiotin synthetase family.</text>
</comment>
<name>A0ABR6BFG7_9PSEU</name>